<comment type="caution">
    <text evidence="2">The sequence shown here is derived from an EMBL/GenBank/DDBJ whole genome shotgun (WGS) entry which is preliminary data.</text>
</comment>
<feature type="domain" description="Uroporphyrinogen decarboxylase (URO-D)" evidence="1">
    <location>
        <begin position="149"/>
        <end position="342"/>
    </location>
</feature>
<dbReference type="InterPro" id="IPR000257">
    <property type="entry name" value="Uroporphyrinogen_deCOase"/>
</dbReference>
<dbReference type="AlphaFoldDB" id="A0A2M7S576"/>
<dbReference type="PANTHER" id="PTHR47099">
    <property type="entry name" value="METHYLCOBAMIDE:COM METHYLTRANSFERASE MTBA"/>
    <property type="match status" value="1"/>
</dbReference>
<evidence type="ECO:0000259" key="1">
    <source>
        <dbReference type="Pfam" id="PF01208"/>
    </source>
</evidence>
<reference evidence="3" key="1">
    <citation type="submission" date="2017-09" db="EMBL/GenBank/DDBJ databases">
        <title>Depth-based differentiation of microbial function through sediment-hosted aquifers and enrichment of novel symbionts in the deep terrestrial subsurface.</title>
        <authorList>
            <person name="Probst A.J."/>
            <person name="Ladd B."/>
            <person name="Jarett J.K."/>
            <person name="Geller-Mcgrath D.E."/>
            <person name="Sieber C.M.K."/>
            <person name="Emerson J.B."/>
            <person name="Anantharaman K."/>
            <person name="Thomas B.C."/>
            <person name="Malmstrom R."/>
            <person name="Stieglmeier M."/>
            <person name="Klingl A."/>
            <person name="Woyke T."/>
            <person name="Ryan C.M."/>
            <person name="Banfield J.F."/>
        </authorList>
    </citation>
    <scope>NUCLEOTIDE SEQUENCE [LARGE SCALE GENOMIC DNA]</scope>
</reference>
<dbReference type="EMBL" id="PFMR01000313">
    <property type="protein sequence ID" value="PIZ14702.1"/>
    <property type="molecule type" value="Genomic_DNA"/>
</dbReference>
<dbReference type="SUPFAM" id="SSF51726">
    <property type="entry name" value="UROD/MetE-like"/>
    <property type="match status" value="1"/>
</dbReference>
<name>A0A2M7S576_9BACT</name>
<dbReference type="InterPro" id="IPR052024">
    <property type="entry name" value="Methanogen_methyltrans"/>
</dbReference>
<dbReference type="GO" id="GO:0004853">
    <property type="term" value="F:uroporphyrinogen decarboxylase activity"/>
    <property type="evidence" value="ECO:0007669"/>
    <property type="project" value="InterPro"/>
</dbReference>
<proteinExistence type="predicted"/>
<dbReference type="PANTHER" id="PTHR47099:SF1">
    <property type="entry name" value="METHYLCOBAMIDE:COM METHYLTRANSFERASE MTBA"/>
    <property type="match status" value="1"/>
</dbReference>
<protein>
    <recommendedName>
        <fullName evidence="1">Uroporphyrinogen decarboxylase (URO-D) domain-containing protein</fullName>
    </recommendedName>
</protein>
<evidence type="ECO:0000313" key="3">
    <source>
        <dbReference type="Proteomes" id="UP000229307"/>
    </source>
</evidence>
<dbReference type="GO" id="GO:0006779">
    <property type="term" value="P:porphyrin-containing compound biosynthetic process"/>
    <property type="evidence" value="ECO:0007669"/>
    <property type="project" value="InterPro"/>
</dbReference>
<gene>
    <name evidence="2" type="ORF">COY52_11320</name>
</gene>
<accession>A0A2M7S576</accession>
<dbReference type="Proteomes" id="UP000229307">
    <property type="component" value="Unassembled WGS sequence"/>
</dbReference>
<sequence>MNSKERVKISLAWKEPDRVPLQIYLTPEISQRLSEHFKGRDLLEVFGIDFRSVGPAWKGKVKEPKDGLYYDIWGTGYRRQKNEFGVYDEAADLGLARIKTMDDLGKYPWPDINDYDFSAIEQQCGQNKDFAVCLGGAGTPDIVNGVSRGRGMEQVLTDIALEDEVGIAVIDKRVDFCYEEIKRGLQAGKGKIDIVCLGEDCGTQKGRLVSPRVFDRIFLPRLKKFYDLAHEFGAKAMMHSCGDTHDIMPTFIEMGLDVLDAMQPEPPGMDPETIRKICKGRLAFCGLISTQQTLPHGTVEDCRREARHRLDVIAKGGGYIFSPAHCIQPDTPVENILAVYEEALSCKLIVKG</sequence>
<evidence type="ECO:0000313" key="2">
    <source>
        <dbReference type="EMBL" id="PIZ14702.1"/>
    </source>
</evidence>
<organism evidence="2 3">
    <name type="scientific">Candidatus Desantisbacteria bacterium CG_4_10_14_0_8_um_filter_48_22</name>
    <dbReference type="NCBI Taxonomy" id="1974543"/>
    <lineage>
        <taxon>Bacteria</taxon>
        <taxon>Candidatus Desantisiibacteriota</taxon>
    </lineage>
</organism>
<dbReference type="InterPro" id="IPR038071">
    <property type="entry name" value="UROD/MetE-like_sf"/>
</dbReference>
<dbReference type="Pfam" id="PF01208">
    <property type="entry name" value="URO-D"/>
    <property type="match status" value="1"/>
</dbReference>
<dbReference type="Gene3D" id="3.20.20.210">
    <property type="match status" value="1"/>
</dbReference>